<dbReference type="SUPFAM" id="SSF49599">
    <property type="entry name" value="TRAF domain-like"/>
    <property type="match status" value="1"/>
</dbReference>
<dbReference type="Gene3D" id="2.60.210.10">
    <property type="entry name" value="Apoptosis, Tumor Necrosis Factor Receptor Associated Protein 2, Chain A"/>
    <property type="match status" value="1"/>
</dbReference>
<evidence type="ECO:0000259" key="4">
    <source>
        <dbReference type="PROSITE" id="PS50144"/>
    </source>
</evidence>
<keyword evidence="6" id="KW-1185">Reference proteome</keyword>
<dbReference type="PANTHER" id="PTHR26379:SF483">
    <property type="entry name" value="OS11G0619800 PROTEIN"/>
    <property type="match status" value="1"/>
</dbReference>
<name>A0ABC9AL55_9POAL</name>
<dbReference type="Pfam" id="PF00651">
    <property type="entry name" value="BTB"/>
    <property type="match status" value="1"/>
</dbReference>
<comment type="similarity">
    <text evidence="2">Belongs to the Tdpoz family.</text>
</comment>
<proteinExistence type="inferred from homology"/>
<evidence type="ECO:0000259" key="3">
    <source>
        <dbReference type="PROSITE" id="PS50097"/>
    </source>
</evidence>
<dbReference type="InterPro" id="IPR045005">
    <property type="entry name" value="BPM1-6"/>
</dbReference>
<evidence type="ECO:0000256" key="1">
    <source>
        <dbReference type="ARBA" id="ARBA00004906"/>
    </source>
</evidence>
<dbReference type="PANTHER" id="PTHR26379">
    <property type="entry name" value="BTB/POZ AND MATH DOMAIN-CONTAINING PROTEIN 1"/>
    <property type="match status" value="1"/>
</dbReference>
<dbReference type="Pfam" id="PF24570">
    <property type="entry name" value="BACK_BPM_SPOP"/>
    <property type="match status" value="1"/>
</dbReference>
<dbReference type="PROSITE" id="PS50144">
    <property type="entry name" value="MATH"/>
    <property type="match status" value="1"/>
</dbReference>
<accession>A0ABC9AL55</accession>
<dbReference type="InterPro" id="IPR000210">
    <property type="entry name" value="BTB/POZ_dom"/>
</dbReference>
<reference evidence="5" key="1">
    <citation type="submission" date="2024-10" db="EMBL/GenBank/DDBJ databases">
        <authorList>
            <person name="Ryan C."/>
        </authorList>
    </citation>
    <scope>NUCLEOTIDE SEQUENCE [LARGE SCALE GENOMIC DNA]</scope>
</reference>
<sequence length="371" mass="40999">MRPPTSSSSSGVGGSTSTLVADTVTGWHVFRIDCYSATKAHGVGKYRKSSTFNVGGHNWYLAYYPDGHEEYSDGIRFALFLLDDPLIPNDGVNAQFMLSLLNQAGKPVPQYTVDCGTRRFTSKKPDWGCSNFITWKYLESSVYLKDDSFSIRCDLTVVMDIRTVATGAESPVVPPSDLHQHLGDLFTSKVGGDVAFYVGDKQFTAHRAVLAARSKVFMAELFGPMKEQTDTGVSIDDMESNVFEAMLHFIYTDTLPKIDKGDKMLMAQHLLVAADRYNLERLKLICQDILSGYINVDIAATTLVMAEQHSCQKLKEACFRFLEAPGNLKAVMASDGYQHLKTSCPSLVEDLLAMAAPLICSRSTPKKPRLK</sequence>
<dbReference type="Gene3D" id="1.25.40.420">
    <property type="match status" value="1"/>
</dbReference>
<feature type="domain" description="BTB" evidence="3">
    <location>
        <begin position="192"/>
        <end position="259"/>
    </location>
</feature>
<dbReference type="CDD" id="cd00121">
    <property type="entry name" value="MATH"/>
    <property type="match status" value="1"/>
</dbReference>
<dbReference type="InterPro" id="IPR008974">
    <property type="entry name" value="TRAF-like"/>
</dbReference>
<protein>
    <submittedName>
        <fullName evidence="5">Uncharacterized protein</fullName>
    </submittedName>
</protein>
<dbReference type="InterPro" id="IPR002083">
    <property type="entry name" value="MATH/TRAF_dom"/>
</dbReference>
<dbReference type="EMBL" id="OZ075131">
    <property type="protein sequence ID" value="CAL4979513.1"/>
    <property type="molecule type" value="Genomic_DNA"/>
</dbReference>
<dbReference type="InterPro" id="IPR056423">
    <property type="entry name" value="BACK_BPM_SPOP"/>
</dbReference>
<evidence type="ECO:0000313" key="5">
    <source>
        <dbReference type="EMBL" id="CAL4979513.1"/>
    </source>
</evidence>
<dbReference type="AlphaFoldDB" id="A0ABC9AL55"/>
<gene>
    <name evidence="5" type="ORF">URODEC1_LOCUS55289</name>
</gene>
<dbReference type="InterPro" id="IPR011333">
    <property type="entry name" value="SKP1/BTB/POZ_sf"/>
</dbReference>
<organism evidence="5 6">
    <name type="scientific">Urochloa decumbens</name>
    <dbReference type="NCBI Taxonomy" id="240449"/>
    <lineage>
        <taxon>Eukaryota</taxon>
        <taxon>Viridiplantae</taxon>
        <taxon>Streptophyta</taxon>
        <taxon>Embryophyta</taxon>
        <taxon>Tracheophyta</taxon>
        <taxon>Spermatophyta</taxon>
        <taxon>Magnoliopsida</taxon>
        <taxon>Liliopsida</taxon>
        <taxon>Poales</taxon>
        <taxon>Poaceae</taxon>
        <taxon>PACMAD clade</taxon>
        <taxon>Panicoideae</taxon>
        <taxon>Panicodae</taxon>
        <taxon>Paniceae</taxon>
        <taxon>Melinidinae</taxon>
        <taxon>Urochloa</taxon>
    </lineage>
</organism>
<dbReference type="Pfam" id="PF22486">
    <property type="entry name" value="MATH_2"/>
    <property type="match status" value="1"/>
</dbReference>
<evidence type="ECO:0000256" key="2">
    <source>
        <dbReference type="ARBA" id="ARBA00010846"/>
    </source>
</evidence>
<dbReference type="PROSITE" id="PS50097">
    <property type="entry name" value="BTB"/>
    <property type="match status" value="1"/>
</dbReference>
<dbReference type="FunFam" id="3.30.710.10:FF:000159">
    <property type="entry name" value="Speckle-type POZ protein B"/>
    <property type="match status" value="1"/>
</dbReference>
<dbReference type="SMART" id="SM00225">
    <property type="entry name" value="BTB"/>
    <property type="match status" value="1"/>
</dbReference>
<comment type="pathway">
    <text evidence="1">Protein modification; protein ubiquitination.</text>
</comment>
<feature type="domain" description="MATH" evidence="4">
    <location>
        <begin position="25"/>
        <end position="155"/>
    </location>
</feature>
<dbReference type="SUPFAM" id="SSF54695">
    <property type="entry name" value="POZ domain"/>
    <property type="match status" value="1"/>
</dbReference>
<evidence type="ECO:0000313" key="6">
    <source>
        <dbReference type="Proteomes" id="UP001497457"/>
    </source>
</evidence>
<dbReference type="Gene3D" id="3.30.710.10">
    <property type="entry name" value="Potassium Channel Kv1.1, Chain A"/>
    <property type="match status" value="1"/>
</dbReference>
<dbReference type="Proteomes" id="UP001497457">
    <property type="component" value="Chromosome 21rd"/>
</dbReference>